<evidence type="ECO:0000313" key="2">
    <source>
        <dbReference type="Proteomes" id="UP001143910"/>
    </source>
</evidence>
<sequence>MQDSVRPDENGFKEMYEAGFQHWRSLFDTAVTRPLEASLVGMEHSFSHHPFFIPQMEIDRSSSNKLTSSGTSKWEVADGTCDLAPLSKKMYWRLTCSSPTIVCLRPDHVASYQSFLSNHGSHLPILTLAWAYVLSARWAEIIPDASMQYTDSVAMASSQHVSEGGSTCYVGNATPECIRWWSAVLAPGAGWSAFIPHSGRNLESPWAVCLQSANINICFDSDDAFSLQRHTPVSSTTATYYILDCNGIGIQSLLCSTFIEPDIACNICGAWLQGTFAILDSPSSREPQNLVRALMLKSPKFSFLWLGAVVVDLHQYIMKWSKSATVFIDLASAAWAGSLVSFIQRPVTGIISNGAISRADEARLMFLAQTPSHESPPLIPFTPFGETVLNDCVLEVQIHSSCTAQHGLRYVGWLWDGRSTMAAQNATASADMPPLELFLTSTSAVSYDRLNREADISESATRNMFRWLRETDGYPSAERDIRQHEWVVEDSSTDEETDRESNGRFSIRNSVPKWLLKQKTMRSYSM</sequence>
<protein>
    <submittedName>
        <fullName evidence="1">Uncharacterized protein</fullName>
    </submittedName>
</protein>
<comment type="caution">
    <text evidence="1">The sequence shown here is derived from an EMBL/GenBank/DDBJ whole genome shotgun (WGS) entry which is preliminary data.</text>
</comment>
<reference evidence="1" key="1">
    <citation type="submission" date="2022-08" db="EMBL/GenBank/DDBJ databases">
        <title>Genome Sequence of Lecanicillium fungicola.</title>
        <authorList>
            <person name="Buettner E."/>
        </authorList>
    </citation>
    <scope>NUCLEOTIDE SEQUENCE</scope>
    <source>
        <strain evidence="1">Babe33</strain>
    </source>
</reference>
<name>A0ACC1MLJ9_9HYPO</name>
<proteinExistence type="predicted"/>
<organism evidence="1 2">
    <name type="scientific">Zarea fungicola</name>
    <dbReference type="NCBI Taxonomy" id="93591"/>
    <lineage>
        <taxon>Eukaryota</taxon>
        <taxon>Fungi</taxon>
        <taxon>Dikarya</taxon>
        <taxon>Ascomycota</taxon>
        <taxon>Pezizomycotina</taxon>
        <taxon>Sordariomycetes</taxon>
        <taxon>Hypocreomycetidae</taxon>
        <taxon>Hypocreales</taxon>
        <taxon>Cordycipitaceae</taxon>
        <taxon>Zarea</taxon>
    </lineage>
</organism>
<dbReference type="Proteomes" id="UP001143910">
    <property type="component" value="Unassembled WGS sequence"/>
</dbReference>
<gene>
    <name evidence="1" type="ORF">NQ176_g9540</name>
</gene>
<accession>A0ACC1MLJ9</accession>
<dbReference type="EMBL" id="JANJQO010002217">
    <property type="protein sequence ID" value="KAJ2967690.1"/>
    <property type="molecule type" value="Genomic_DNA"/>
</dbReference>
<evidence type="ECO:0000313" key="1">
    <source>
        <dbReference type="EMBL" id="KAJ2967690.1"/>
    </source>
</evidence>
<keyword evidence="2" id="KW-1185">Reference proteome</keyword>